<organism evidence="10 11">
    <name type="scientific">Thomasclavelia spiroformis</name>
    <dbReference type="NCBI Taxonomy" id="29348"/>
    <lineage>
        <taxon>Bacteria</taxon>
        <taxon>Bacillati</taxon>
        <taxon>Bacillota</taxon>
        <taxon>Erysipelotrichia</taxon>
        <taxon>Erysipelotrichales</taxon>
        <taxon>Coprobacillaceae</taxon>
        <taxon>Thomasclavelia</taxon>
    </lineage>
</organism>
<evidence type="ECO:0000256" key="3">
    <source>
        <dbReference type="ARBA" id="ARBA00022538"/>
    </source>
</evidence>
<dbReference type="InterPro" id="IPR006036">
    <property type="entry name" value="K_uptake_TrkA"/>
</dbReference>
<evidence type="ECO:0000313" key="10">
    <source>
        <dbReference type="EMBL" id="OUQ05940.1"/>
    </source>
</evidence>
<keyword evidence="2" id="KW-0813">Transport</keyword>
<dbReference type="SUPFAM" id="SSF51735">
    <property type="entry name" value="NAD(P)-binding Rossmann-fold domains"/>
    <property type="match status" value="1"/>
</dbReference>
<keyword evidence="5" id="KW-0520">NAD</keyword>
<feature type="domain" description="RCK N-terminal" evidence="7">
    <location>
        <begin position="1"/>
        <end position="120"/>
    </location>
</feature>
<reference evidence="10" key="2">
    <citation type="journal article" date="2018" name="BMC Genomics">
        <title>Whole genome sequencing and function prediction of 133 gut anaerobes isolated from chicken caecum in pure cultures.</title>
        <authorList>
            <person name="Medvecky M."/>
            <person name="Cejkova D."/>
            <person name="Polansky O."/>
            <person name="Karasova D."/>
            <person name="Kubasova T."/>
            <person name="Cizek A."/>
            <person name="Rychlik I."/>
        </authorList>
    </citation>
    <scope>NUCLEOTIDE SEQUENCE</scope>
    <source>
        <strain evidence="10">An149</strain>
    </source>
</reference>
<dbReference type="Proteomes" id="UP000196258">
    <property type="component" value="Unassembled WGS sequence"/>
</dbReference>
<dbReference type="PRINTS" id="PR00335">
    <property type="entry name" value="KUPTAKETRKA"/>
</dbReference>
<evidence type="ECO:0000259" key="7">
    <source>
        <dbReference type="PROSITE" id="PS51201"/>
    </source>
</evidence>
<keyword evidence="3" id="KW-0633">Potassium transport</keyword>
<dbReference type="Pfam" id="PF02080">
    <property type="entry name" value="TrkA_C"/>
    <property type="match status" value="1"/>
</dbReference>
<dbReference type="Gene3D" id="3.40.50.720">
    <property type="entry name" value="NAD(P)-binding Rossmann-like Domain"/>
    <property type="match status" value="1"/>
</dbReference>
<reference evidence="11" key="1">
    <citation type="submission" date="2017-04" db="EMBL/GenBank/DDBJ databases">
        <title>Function of individual gut microbiota members based on whole genome sequencing of pure cultures obtained from chicken caecum.</title>
        <authorList>
            <person name="Medvecky M."/>
            <person name="Cejkova D."/>
            <person name="Polansky O."/>
            <person name="Karasova D."/>
            <person name="Kubasova T."/>
            <person name="Cizek A."/>
            <person name="Rychlik I."/>
        </authorList>
    </citation>
    <scope>NUCLEOTIDE SEQUENCE [LARGE SCALE GENOMIC DNA]</scope>
    <source>
        <strain evidence="11">An149</strain>
    </source>
</reference>
<dbReference type="SUPFAM" id="SSF116726">
    <property type="entry name" value="TrkA C-terminal domain-like"/>
    <property type="match status" value="1"/>
</dbReference>
<sequence>MEIIIVGGGQIGSYIAGLLLKNNHTVKVIENRVKAIENYKKSGLPEECLVIGDGTDIEVLEKANIRTCEALVCVTGLDEVNLTTAMLAKFEYGVLRVIARVNNPKNAWLFNTGMGVDVKINQADIIGHMIADEMNYRSIMTLMKLSKGDYSIVRIHVDYKSSYVGKTISNIVLPNNAILIAIYDDNDEMVIPHGDTVIEAGQNILAFGDENAIKELNKLFIG</sequence>
<dbReference type="InterPro" id="IPR036291">
    <property type="entry name" value="NAD(P)-bd_dom_sf"/>
</dbReference>
<dbReference type="PANTHER" id="PTHR43833:SF5">
    <property type="entry name" value="TRK SYSTEM POTASSIUM UPTAKE PROTEIN TRKA"/>
    <property type="match status" value="1"/>
</dbReference>
<dbReference type="EMBL" id="DYWV01000131">
    <property type="protein sequence ID" value="HJF40056.1"/>
    <property type="molecule type" value="Genomic_DNA"/>
</dbReference>
<evidence type="ECO:0000256" key="5">
    <source>
        <dbReference type="ARBA" id="ARBA00023027"/>
    </source>
</evidence>
<evidence type="ECO:0000313" key="9">
    <source>
        <dbReference type="EMBL" id="HJF40056.1"/>
    </source>
</evidence>
<reference evidence="9" key="3">
    <citation type="journal article" date="2021" name="PeerJ">
        <title>Extensive microbial diversity within the chicken gut microbiome revealed by metagenomics and culture.</title>
        <authorList>
            <person name="Gilroy R."/>
            <person name="Ravi A."/>
            <person name="Getino M."/>
            <person name="Pursley I."/>
            <person name="Horton D.L."/>
            <person name="Alikhan N.F."/>
            <person name="Baker D."/>
            <person name="Gharbi K."/>
            <person name="Hall N."/>
            <person name="Watson M."/>
            <person name="Adriaenssens E.M."/>
            <person name="Foster-Nyarko E."/>
            <person name="Jarju S."/>
            <person name="Secka A."/>
            <person name="Antonio M."/>
            <person name="Oren A."/>
            <person name="Chaudhuri R.R."/>
            <person name="La Ragione R."/>
            <person name="Hildebrand F."/>
            <person name="Pallen M.J."/>
        </authorList>
    </citation>
    <scope>NUCLEOTIDE SEQUENCE</scope>
    <source>
        <strain evidence="9">CHK193-16274</strain>
    </source>
</reference>
<dbReference type="PROSITE" id="PS51202">
    <property type="entry name" value="RCK_C"/>
    <property type="match status" value="1"/>
</dbReference>
<dbReference type="AlphaFoldDB" id="A0A1Y4QBV5"/>
<dbReference type="PANTHER" id="PTHR43833">
    <property type="entry name" value="POTASSIUM CHANNEL PROTEIN 2-RELATED-RELATED"/>
    <property type="match status" value="1"/>
</dbReference>
<dbReference type="Proteomes" id="UP000749320">
    <property type="component" value="Unassembled WGS sequence"/>
</dbReference>
<dbReference type="InterPro" id="IPR036721">
    <property type="entry name" value="RCK_C_sf"/>
</dbReference>
<name>A0A1Y4QBV5_9FIRM</name>
<gene>
    <name evidence="10" type="ORF">B5E91_03795</name>
    <name evidence="9" type="ORF">K8V91_03950</name>
</gene>
<feature type="domain" description="RCK C-terminal" evidence="8">
    <location>
        <begin position="140"/>
        <end position="222"/>
    </location>
</feature>
<dbReference type="EMBL" id="NFLB01000003">
    <property type="protein sequence ID" value="OUQ05940.1"/>
    <property type="molecule type" value="Genomic_DNA"/>
</dbReference>
<reference evidence="9" key="4">
    <citation type="submission" date="2021-09" db="EMBL/GenBank/DDBJ databases">
        <authorList>
            <person name="Gilroy R."/>
        </authorList>
    </citation>
    <scope>NUCLEOTIDE SEQUENCE</scope>
    <source>
        <strain evidence="9">CHK193-16274</strain>
    </source>
</reference>
<protein>
    <recommendedName>
        <fullName evidence="1">Trk system potassium uptake protein TrkA</fullName>
    </recommendedName>
</protein>
<dbReference type="PROSITE" id="PS51201">
    <property type="entry name" value="RCK_N"/>
    <property type="match status" value="1"/>
</dbReference>
<evidence type="ECO:0000256" key="6">
    <source>
        <dbReference type="ARBA" id="ARBA00023065"/>
    </source>
</evidence>
<comment type="caution">
    <text evidence="10">The sequence shown here is derived from an EMBL/GenBank/DDBJ whole genome shotgun (WGS) entry which is preliminary data.</text>
</comment>
<evidence type="ECO:0000256" key="4">
    <source>
        <dbReference type="ARBA" id="ARBA00022958"/>
    </source>
</evidence>
<dbReference type="RefSeq" id="WP_087255148.1">
    <property type="nucleotide sequence ID" value="NZ_CAJFOD010000039.1"/>
</dbReference>
<keyword evidence="4" id="KW-0630">Potassium</keyword>
<evidence type="ECO:0000256" key="1">
    <source>
        <dbReference type="ARBA" id="ARBA00017378"/>
    </source>
</evidence>
<evidence type="ECO:0000259" key="8">
    <source>
        <dbReference type="PROSITE" id="PS51202"/>
    </source>
</evidence>
<keyword evidence="6" id="KW-0406">Ion transport</keyword>
<accession>A0A1Y4QBV5</accession>
<dbReference type="InterPro" id="IPR050721">
    <property type="entry name" value="Trk_Ktr_HKT_K-transport"/>
</dbReference>
<dbReference type="GO" id="GO:0015079">
    <property type="term" value="F:potassium ion transmembrane transporter activity"/>
    <property type="evidence" value="ECO:0007669"/>
    <property type="project" value="InterPro"/>
</dbReference>
<dbReference type="InterPro" id="IPR003148">
    <property type="entry name" value="RCK_N"/>
</dbReference>
<dbReference type="InterPro" id="IPR006037">
    <property type="entry name" value="RCK_C"/>
</dbReference>
<dbReference type="Gene3D" id="3.30.70.1450">
    <property type="entry name" value="Regulator of K+ conductance, C-terminal domain"/>
    <property type="match status" value="1"/>
</dbReference>
<dbReference type="Pfam" id="PF02254">
    <property type="entry name" value="TrkA_N"/>
    <property type="match status" value="1"/>
</dbReference>
<dbReference type="GO" id="GO:0005886">
    <property type="term" value="C:plasma membrane"/>
    <property type="evidence" value="ECO:0007669"/>
    <property type="project" value="InterPro"/>
</dbReference>
<proteinExistence type="predicted"/>
<evidence type="ECO:0000256" key="2">
    <source>
        <dbReference type="ARBA" id="ARBA00022448"/>
    </source>
</evidence>
<evidence type="ECO:0000313" key="11">
    <source>
        <dbReference type="Proteomes" id="UP000196258"/>
    </source>
</evidence>